<evidence type="ECO:0000313" key="3">
    <source>
        <dbReference type="Proteomes" id="UP001169242"/>
    </source>
</evidence>
<dbReference type="Pfam" id="PF01391">
    <property type="entry name" value="Collagen"/>
    <property type="match status" value="2"/>
</dbReference>
<evidence type="ECO:0008006" key="4">
    <source>
        <dbReference type="Google" id="ProtNLM"/>
    </source>
</evidence>
<dbReference type="EMBL" id="JAQIFT010000044">
    <property type="protein sequence ID" value="MDA3732027.1"/>
    <property type="molecule type" value="Genomic_DNA"/>
</dbReference>
<sequence>MAEVLKKVRVQLIDESTGEVIEGVDVLTSADCVTFSDGETFQQKLNAGKLTGPKGATGAIGPQGPTGAAGPQGLRGETGEQGPAGVAGSKMHNVTGTPATSLGVVGDWALNTSNGDVFEKTASTTWTKRGNFKGTTGAQGPVGATGPQGPRGETGPQGPAGAKGATGPQGPKGDPGDGIKVGTTTSNAVPRKLFFKVIE</sequence>
<protein>
    <recommendedName>
        <fullName evidence="4">Collagen-like protein</fullName>
    </recommendedName>
</protein>
<name>A0AA42DN83_9FIRM</name>
<dbReference type="AlphaFoldDB" id="A0AA42DN83"/>
<organism evidence="2 3">
    <name type="scientific">Holtiella tumoricola</name>
    <dbReference type="NCBI Taxonomy" id="3018743"/>
    <lineage>
        <taxon>Bacteria</taxon>
        <taxon>Bacillati</taxon>
        <taxon>Bacillota</taxon>
        <taxon>Clostridia</taxon>
        <taxon>Lachnospirales</taxon>
        <taxon>Cellulosilyticaceae</taxon>
        <taxon>Holtiella</taxon>
    </lineage>
</organism>
<proteinExistence type="predicted"/>
<dbReference type="Proteomes" id="UP001169242">
    <property type="component" value="Unassembled WGS sequence"/>
</dbReference>
<dbReference type="PANTHER" id="PTHR24023:SF1082">
    <property type="entry name" value="COLLAGEN TRIPLE HELIX REPEAT"/>
    <property type="match status" value="1"/>
</dbReference>
<dbReference type="GO" id="GO:0031012">
    <property type="term" value="C:extracellular matrix"/>
    <property type="evidence" value="ECO:0007669"/>
    <property type="project" value="TreeGrafter"/>
</dbReference>
<evidence type="ECO:0000313" key="2">
    <source>
        <dbReference type="EMBL" id="MDA3732027.1"/>
    </source>
</evidence>
<dbReference type="GO" id="GO:0005615">
    <property type="term" value="C:extracellular space"/>
    <property type="evidence" value="ECO:0007669"/>
    <property type="project" value="TreeGrafter"/>
</dbReference>
<evidence type="ECO:0000256" key="1">
    <source>
        <dbReference type="SAM" id="MobiDB-lite"/>
    </source>
</evidence>
<dbReference type="PANTHER" id="PTHR24023">
    <property type="entry name" value="COLLAGEN ALPHA"/>
    <property type="match status" value="1"/>
</dbReference>
<dbReference type="Gene3D" id="1.20.5.320">
    <property type="entry name" value="6-Phosphogluconate Dehydrogenase, domain 3"/>
    <property type="match status" value="1"/>
</dbReference>
<feature type="compositionally biased region" description="Low complexity" evidence="1">
    <location>
        <begin position="168"/>
        <end position="182"/>
    </location>
</feature>
<accession>A0AA42DN83</accession>
<feature type="region of interest" description="Disordered" evidence="1">
    <location>
        <begin position="128"/>
        <end position="185"/>
    </location>
</feature>
<comment type="caution">
    <text evidence="2">The sequence shown here is derived from an EMBL/GenBank/DDBJ whole genome shotgun (WGS) entry which is preliminary data.</text>
</comment>
<gene>
    <name evidence="2" type="ORF">PBV87_11095</name>
</gene>
<feature type="compositionally biased region" description="Polar residues" evidence="1">
    <location>
        <begin position="128"/>
        <end position="138"/>
    </location>
</feature>
<dbReference type="RefSeq" id="WP_271012320.1">
    <property type="nucleotide sequence ID" value="NZ_JAQIFT010000044.1"/>
</dbReference>
<feature type="compositionally biased region" description="Low complexity" evidence="1">
    <location>
        <begin position="56"/>
        <end position="72"/>
    </location>
</feature>
<dbReference type="InterPro" id="IPR008160">
    <property type="entry name" value="Collagen"/>
</dbReference>
<keyword evidence="3" id="KW-1185">Reference proteome</keyword>
<feature type="region of interest" description="Disordered" evidence="1">
    <location>
        <begin position="48"/>
        <end position="99"/>
    </location>
</feature>
<dbReference type="InterPro" id="IPR050149">
    <property type="entry name" value="Collagen_superfamily"/>
</dbReference>
<reference evidence="2" key="1">
    <citation type="journal article" date="2023" name="Int. J. Syst. Evol. Microbiol.">
        <title>&lt;i&gt;Holtiella tumoricola&lt;/i&gt; gen. nov. sp. nov., isolated from a human clinical sample.</title>
        <authorList>
            <person name="Allen-Vercoe E."/>
            <person name="Daigneault M.C."/>
            <person name="Vancuren S.J."/>
            <person name="Cochrane K."/>
            <person name="O'Neal L.L."/>
            <person name="Sankaranarayanan K."/>
            <person name="Lawson P.A."/>
        </authorList>
    </citation>
    <scope>NUCLEOTIDE SEQUENCE</scope>
    <source>
        <strain evidence="2">CC70A</strain>
    </source>
</reference>